<dbReference type="AlphaFoldDB" id="A0A5J9U6P0"/>
<feature type="compositionally biased region" description="Polar residues" evidence="1">
    <location>
        <begin position="118"/>
        <end position="133"/>
    </location>
</feature>
<feature type="region of interest" description="Disordered" evidence="1">
    <location>
        <begin position="213"/>
        <end position="328"/>
    </location>
</feature>
<sequence>MSRLARDPQPRTTTKTKKPSSPASAFTSVAAQLLLRRGGREANNGDSIEFFSDLRKRQPEPPASAQTERGGPGRPEDGRGRTRRRGSSAGSDELLASEIGKHDYDWLLTPPATPLWSPATSVSGHQQVSTARSGSEAHAKSNPRLGTPSGRDNKENATSRLSRSSSSANTPAIASSGVGHLSHARTLSSASVSSINTVVSNASLISSMTTLLSAASSPRTPGTAKSAWSTSRPRWEDKASSRKQQATGGSVVAARQPRPPSSSSSRSSTAGYPAPTSSRARAPGKPTSSSKSSTGQPARSREHATAGVSSPRWSTTASTTTQQGARTQ</sequence>
<dbReference type="GO" id="GO:0043622">
    <property type="term" value="P:cortical microtubule organization"/>
    <property type="evidence" value="ECO:0007669"/>
    <property type="project" value="TreeGrafter"/>
</dbReference>
<reference evidence="2 3" key="1">
    <citation type="journal article" date="2019" name="Sci. Rep.">
        <title>A high-quality genome of Eragrostis curvula grass provides insights into Poaceae evolution and supports new strategies to enhance forage quality.</title>
        <authorList>
            <person name="Carballo J."/>
            <person name="Santos B.A.C.M."/>
            <person name="Zappacosta D."/>
            <person name="Garbus I."/>
            <person name="Selva J.P."/>
            <person name="Gallo C.A."/>
            <person name="Diaz A."/>
            <person name="Albertini E."/>
            <person name="Caccamo M."/>
            <person name="Echenique V."/>
        </authorList>
    </citation>
    <scope>NUCLEOTIDE SEQUENCE [LARGE SCALE GENOMIC DNA]</scope>
    <source>
        <strain evidence="3">cv. Victoria</strain>
        <tissue evidence="2">Leaf</tissue>
    </source>
</reference>
<comment type="caution">
    <text evidence="2">The sequence shown here is derived from an EMBL/GenBank/DDBJ whole genome shotgun (WGS) entry which is preliminary data.</text>
</comment>
<feature type="compositionally biased region" description="Low complexity" evidence="1">
    <location>
        <begin position="314"/>
        <end position="328"/>
    </location>
</feature>
<evidence type="ECO:0000313" key="2">
    <source>
        <dbReference type="EMBL" id="TVU18780.1"/>
    </source>
</evidence>
<dbReference type="Proteomes" id="UP000324897">
    <property type="component" value="Chromosome 7"/>
</dbReference>
<organism evidence="2 3">
    <name type="scientific">Eragrostis curvula</name>
    <name type="common">weeping love grass</name>
    <dbReference type="NCBI Taxonomy" id="38414"/>
    <lineage>
        <taxon>Eukaryota</taxon>
        <taxon>Viridiplantae</taxon>
        <taxon>Streptophyta</taxon>
        <taxon>Embryophyta</taxon>
        <taxon>Tracheophyta</taxon>
        <taxon>Spermatophyta</taxon>
        <taxon>Magnoliopsida</taxon>
        <taxon>Liliopsida</taxon>
        <taxon>Poales</taxon>
        <taxon>Poaceae</taxon>
        <taxon>PACMAD clade</taxon>
        <taxon>Chloridoideae</taxon>
        <taxon>Eragrostideae</taxon>
        <taxon>Eragrostidinae</taxon>
        <taxon>Eragrostis</taxon>
    </lineage>
</organism>
<feature type="compositionally biased region" description="Low complexity" evidence="1">
    <location>
        <begin position="283"/>
        <end position="295"/>
    </location>
</feature>
<protein>
    <submittedName>
        <fullName evidence="2">Uncharacterized protein</fullName>
    </submittedName>
</protein>
<gene>
    <name evidence="2" type="ORF">EJB05_34893</name>
</gene>
<dbReference type="GO" id="GO:0055028">
    <property type="term" value="C:cortical microtubule"/>
    <property type="evidence" value="ECO:0007669"/>
    <property type="project" value="TreeGrafter"/>
</dbReference>
<evidence type="ECO:0000256" key="1">
    <source>
        <dbReference type="SAM" id="MobiDB-lite"/>
    </source>
</evidence>
<feature type="region of interest" description="Disordered" evidence="1">
    <location>
        <begin position="117"/>
        <end position="177"/>
    </location>
</feature>
<dbReference type="OrthoDB" id="685089at2759"/>
<name>A0A5J9U6P0_9POAL</name>
<dbReference type="PANTHER" id="PTHR31949:SF21">
    <property type="entry name" value="OS05G0316300 PROTEIN"/>
    <property type="match status" value="1"/>
</dbReference>
<dbReference type="Gramene" id="TVU18780">
    <property type="protein sequence ID" value="TVU18780"/>
    <property type="gene ID" value="EJB05_34893"/>
</dbReference>
<accession>A0A5J9U6P0</accession>
<dbReference type="PANTHER" id="PTHR31949">
    <property type="entry name" value="GASTRIC MUCIN-LIKE PROTEIN"/>
    <property type="match status" value="1"/>
</dbReference>
<dbReference type="EMBL" id="RWGY01000029">
    <property type="protein sequence ID" value="TVU18780.1"/>
    <property type="molecule type" value="Genomic_DNA"/>
</dbReference>
<proteinExistence type="predicted"/>
<feature type="region of interest" description="Disordered" evidence="1">
    <location>
        <begin position="1"/>
        <end position="93"/>
    </location>
</feature>
<keyword evidence="3" id="KW-1185">Reference proteome</keyword>
<evidence type="ECO:0000313" key="3">
    <source>
        <dbReference type="Proteomes" id="UP000324897"/>
    </source>
</evidence>
<feature type="non-terminal residue" evidence="2">
    <location>
        <position position="328"/>
    </location>
</feature>